<dbReference type="EMBL" id="JBJUIK010000007">
    <property type="protein sequence ID" value="KAL3521875.1"/>
    <property type="molecule type" value="Genomic_DNA"/>
</dbReference>
<keyword evidence="1" id="KW-0646">Protease inhibitor</keyword>
<keyword evidence="5" id="KW-1185">Reference proteome</keyword>
<dbReference type="InterPro" id="IPR046350">
    <property type="entry name" value="Cystatin_sf"/>
</dbReference>
<dbReference type="GO" id="GO:0004869">
    <property type="term" value="F:cysteine-type endopeptidase inhibitor activity"/>
    <property type="evidence" value="ECO:0007669"/>
    <property type="project" value="UniProtKB-KW"/>
</dbReference>
<evidence type="ECO:0000256" key="2">
    <source>
        <dbReference type="ARBA" id="ARBA00022704"/>
    </source>
</evidence>
<evidence type="ECO:0000256" key="1">
    <source>
        <dbReference type="ARBA" id="ARBA00022690"/>
    </source>
</evidence>
<name>A0ABD2ZU58_9GENT</name>
<evidence type="ECO:0000313" key="4">
    <source>
        <dbReference type="EMBL" id="KAL3521875.1"/>
    </source>
</evidence>
<dbReference type="InterPro" id="IPR000010">
    <property type="entry name" value="Cystatin_dom"/>
</dbReference>
<dbReference type="SUPFAM" id="SSF54403">
    <property type="entry name" value="Cystatin/monellin"/>
    <property type="match status" value="1"/>
</dbReference>
<accession>A0ABD2ZU58</accession>
<dbReference type="PANTHER" id="PTHR47364:SF2">
    <property type="entry name" value="CYSTEINE PROTEINASE INHIBITOR 5"/>
    <property type="match status" value="1"/>
</dbReference>
<dbReference type="Gene3D" id="3.10.450.10">
    <property type="match status" value="1"/>
</dbReference>
<reference evidence="4 5" key="1">
    <citation type="submission" date="2024-11" db="EMBL/GenBank/DDBJ databases">
        <title>A near-complete genome assembly of Cinchona calisaya.</title>
        <authorList>
            <person name="Lian D.C."/>
            <person name="Zhao X.W."/>
            <person name="Wei L."/>
        </authorList>
    </citation>
    <scope>NUCLEOTIDE SEQUENCE [LARGE SCALE GENOMIC DNA]</scope>
    <source>
        <tissue evidence="4">Nenye</tissue>
    </source>
</reference>
<protein>
    <recommendedName>
        <fullName evidence="3">Cystatin domain-containing protein</fullName>
    </recommendedName>
</protein>
<gene>
    <name evidence="4" type="ORF">ACH5RR_014709</name>
</gene>
<dbReference type="Pfam" id="PF16845">
    <property type="entry name" value="SQAPI"/>
    <property type="match status" value="1"/>
</dbReference>
<dbReference type="PANTHER" id="PTHR47364">
    <property type="entry name" value="CYSTEINE PROTEINASE INHIBITOR 5"/>
    <property type="match status" value="1"/>
</dbReference>
<comment type="caution">
    <text evidence="4">The sequence shown here is derived from an EMBL/GenBank/DDBJ whole genome shotgun (WGS) entry which is preliminary data.</text>
</comment>
<evidence type="ECO:0000313" key="5">
    <source>
        <dbReference type="Proteomes" id="UP001630127"/>
    </source>
</evidence>
<keyword evidence="2" id="KW-0789">Thiol protease inhibitor</keyword>
<organism evidence="4 5">
    <name type="scientific">Cinchona calisaya</name>
    <dbReference type="NCBI Taxonomy" id="153742"/>
    <lineage>
        <taxon>Eukaryota</taxon>
        <taxon>Viridiplantae</taxon>
        <taxon>Streptophyta</taxon>
        <taxon>Embryophyta</taxon>
        <taxon>Tracheophyta</taxon>
        <taxon>Spermatophyta</taxon>
        <taxon>Magnoliopsida</taxon>
        <taxon>eudicotyledons</taxon>
        <taxon>Gunneridae</taxon>
        <taxon>Pentapetalae</taxon>
        <taxon>asterids</taxon>
        <taxon>lamiids</taxon>
        <taxon>Gentianales</taxon>
        <taxon>Rubiaceae</taxon>
        <taxon>Cinchonoideae</taxon>
        <taxon>Cinchoneae</taxon>
        <taxon>Cinchona</taxon>
    </lineage>
</organism>
<sequence>MTAAAANYNMTYKMNQVPANCMGKLPSAEVDPLLNLSEEGTLWKQMADFKAQKTLSPGQQVKIGDSIFIIVDPKDPAVIEIGKFAVDEQNKKAGTNLQFVEVATGLKLNVPVINAYALFIRANDGQKTQVYGAVVVEAPLVLKELLFWTFVPFVSLPCN</sequence>
<feature type="domain" description="Cystatin" evidence="3">
    <location>
        <begin position="72"/>
        <end position="141"/>
    </location>
</feature>
<dbReference type="Proteomes" id="UP001630127">
    <property type="component" value="Unassembled WGS sequence"/>
</dbReference>
<dbReference type="AlphaFoldDB" id="A0ABD2ZU58"/>
<proteinExistence type="predicted"/>
<evidence type="ECO:0000259" key="3">
    <source>
        <dbReference type="Pfam" id="PF16845"/>
    </source>
</evidence>